<evidence type="ECO:0000256" key="2">
    <source>
        <dbReference type="ARBA" id="ARBA00022679"/>
    </source>
</evidence>
<dbReference type="InterPro" id="IPR029063">
    <property type="entry name" value="SAM-dependent_MTases_sf"/>
</dbReference>
<keyword evidence="5" id="KW-1185">Reference proteome</keyword>
<dbReference type="RefSeq" id="WP_197643553.1">
    <property type="nucleotide sequence ID" value="NZ_JAEACP010000009.1"/>
</dbReference>
<dbReference type="InterPro" id="IPR050602">
    <property type="entry name" value="Malonyl-ACP_OMT"/>
</dbReference>
<feature type="region of interest" description="Disordered" evidence="3">
    <location>
        <begin position="246"/>
        <end position="273"/>
    </location>
</feature>
<organism evidence="4 5">
    <name type="scientific">Tabrizicola soli</name>
    <dbReference type="NCBI Taxonomy" id="2185115"/>
    <lineage>
        <taxon>Bacteria</taxon>
        <taxon>Pseudomonadati</taxon>
        <taxon>Pseudomonadota</taxon>
        <taxon>Alphaproteobacteria</taxon>
        <taxon>Rhodobacterales</taxon>
        <taxon>Paracoccaceae</taxon>
        <taxon>Tabrizicola</taxon>
    </lineage>
</organism>
<evidence type="ECO:0000313" key="5">
    <source>
        <dbReference type="Proteomes" id="UP001595445"/>
    </source>
</evidence>
<dbReference type="GO" id="GO:0032259">
    <property type="term" value="P:methylation"/>
    <property type="evidence" value="ECO:0007669"/>
    <property type="project" value="UniProtKB-KW"/>
</dbReference>
<protein>
    <submittedName>
        <fullName evidence="4">SAM-dependent methyltransferase</fullName>
    </submittedName>
</protein>
<sequence length="273" mass="29453">MTQPPILTDRPALLRQRQRALRLPGHADSLFLHRLALADVQERLAEVNRTFTSPVVISGHPEIWSGFAPVVPDDEVLALTPGAHDLVIHAMALHWANDPLGQLVQGLRALRPDGLFLAVFPGGRTLHELRASLAEAESQVTGGLSPRVLPMGEIRDLGALMQRAGFALPVADSVTQVVHYRDFGRLVGDLRAMGETSALATRPRHFTRRSVIGAAAAVYQGLATPEGHLPATFELVFLTGWAPHESQQKPLRPGSAKARLADALGVPEKPLDG</sequence>
<dbReference type="EMBL" id="JBHRSM010000055">
    <property type="protein sequence ID" value="MFC3088786.1"/>
    <property type="molecule type" value="Genomic_DNA"/>
</dbReference>
<dbReference type="PANTHER" id="PTHR13090">
    <property type="entry name" value="ARGININE-HYDROXYLASE NDUFAF5, MITOCHONDRIAL"/>
    <property type="match status" value="1"/>
</dbReference>
<dbReference type="SUPFAM" id="SSF53335">
    <property type="entry name" value="S-adenosyl-L-methionine-dependent methyltransferases"/>
    <property type="match status" value="1"/>
</dbReference>
<comment type="caution">
    <text evidence="4">The sequence shown here is derived from an EMBL/GenBank/DDBJ whole genome shotgun (WGS) entry which is preliminary data.</text>
</comment>
<name>A0ABV7E0R1_9RHOB</name>
<keyword evidence="2" id="KW-0808">Transferase</keyword>
<gene>
    <name evidence="4" type="ORF">ACFOD6_22320</name>
</gene>
<reference evidence="5" key="1">
    <citation type="journal article" date="2019" name="Int. J. Syst. Evol. Microbiol.">
        <title>The Global Catalogue of Microorganisms (GCM) 10K type strain sequencing project: providing services to taxonomists for standard genome sequencing and annotation.</title>
        <authorList>
            <consortium name="The Broad Institute Genomics Platform"/>
            <consortium name="The Broad Institute Genome Sequencing Center for Infectious Disease"/>
            <person name="Wu L."/>
            <person name="Ma J."/>
        </authorList>
    </citation>
    <scope>NUCLEOTIDE SEQUENCE [LARGE SCALE GENOMIC DNA]</scope>
    <source>
        <strain evidence="5">KCTC 62102</strain>
    </source>
</reference>
<dbReference type="Gene3D" id="3.40.50.150">
    <property type="entry name" value="Vaccinia Virus protein VP39"/>
    <property type="match status" value="1"/>
</dbReference>
<dbReference type="GO" id="GO:0008168">
    <property type="term" value="F:methyltransferase activity"/>
    <property type="evidence" value="ECO:0007669"/>
    <property type="project" value="UniProtKB-KW"/>
</dbReference>
<proteinExistence type="predicted"/>
<accession>A0ABV7E0R1</accession>
<keyword evidence="1 4" id="KW-0489">Methyltransferase</keyword>
<evidence type="ECO:0000256" key="1">
    <source>
        <dbReference type="ARBA" id="ARBA00022603"/>
    </source>
</evidence>
<evidence type="ECO:0000256" key="3">
    <source>
        <dbReference type="SAM" id="MobiDB-lite"/>
    </source>
</evidence>
<dbReference type="Proteomes" id="UP001595445">
    <property type="component" value="Unassembled WGS sequence"/>
</dbReference>
<evidence type="ECO:0000313" key="4">
    <source>
        <dbReference type="EMBL" id="MFC3088786.1"/>
    </source>
</evidence>
<dbReference type="PANTHER" id="PTHR13090:SF1">
    <property type="entry name" value="ARGININE-HYDROXYLASE NDUFAF5, MITOCHONDRIAL"/>
    <property type="match status" value="1"/>
</dbReference>